<dbReference type="AlphaFoldDB" id="A0A174A0V7"/>
<dbReference type="Pfam" id="PF00881">
    <property type="entry name" value="Nitroreductase"/>
    <property type="match status" value="2"/>
</dbReference>
<sequence>MLELLKSRRSIRKYKDTPIEKDKIDKIIKSALLAPSSMNKKPVELIVVNEKSTLEKLEKCKNRGTLALKTSPVAIVVIGDSLTSDVWIEDASIASTLIQLEAESLGLGSCWIQMRSRQGENDDSEKEVRNVLNIPDNYGVLSIIALGYKDEEKIPYDENSFNFNKIHYNKF</sequence>
<gene>
    <name evidence="4" type="ORF">CP373A1_00530</name>
</gene>
<dbReference type="Gene3D" id="3.40.109.10">
    <property type="entry name" value="NADH Oxidase"/>
    <property type="match status" value="1"/>
</dbReference>
<protein>
    <submittedName>
        <fullName evidence="4">NAD(P)H nitroreductase</fullName>
    </submittedName>
</protein>
<organism evidence="4 5">
    <name type="scientific">Clostridium paraputrificum</name>
    <dbReference type="NCBI Taxonomy" id="29363"/>
    <lineage>
        <taxon>Bacteria</taxon>
        <taxon>Bacillati</taxon>
        <taxon>Bacillota</taxon>
        <taxon>Clostridia</taxon>
        <taxon>Eubacteriales</taxon>
        <taxon>Clostridiaceae</taxon>
        <taxon>Clostridium</taxon>
    </lineage>
</organism>
<proteinExistence type="inferred from homology"/>
<dbReference type="GO" id="GO:0016491">
    <property type="term" value="F:oxidoreductase activity"/>
    <property type="evidence" value="ECO:0007669"/>
    <property type="project" value="UniProtKB-KW"/>
</dbReference>
<dbReference type="SUPFAM" id="SSF55469">
    <property type="entry name" value="FMN-dependent nitroreductase-like"/>
    <property type="match status" value="1"/>
</dbReference>
<keyword evidence="2" id="KW-0560">Oxidoreductase</keyword>
<evidence type="ECO:0000259" key="3">
    <source>
        <dbReference type="Pfam" id="PF00881"/>
    </source>
</evidence>
<dbReference type="RefSeq" id="WP_027099417.1">
    <property type="nucleotide sequence ID" value="NZ_CYZW01000002.1"/>
</dbReference>
<accession>A0A174A0V7</accession>
<dbReference type="GeneID" id="42777265"/>
<dbReference type="Proteomes" id="UP000092714">
    <property type="component" value="Unassembled WGS sequence"/>
</dbReference>
<dbReference type="InterPro" id="IPR029479">
    <property type="entry name" value="Nitroreductase"/>
</dbReference>
<dbReference type="InterPro" id="IPR000415">
    <property type="entry name" value="Nitroreductase-like"/>
</dbReference>
<comment type="caution">
    <text evidence="4">The sequence shown here is derived from an EMBL/GenBank/DDBJ whole genome shotgun (WGS) entry which is preliminary data.</text>
</comment>
<evidence type="ECO:0000256" key="1">
    <source>
        <dbReference type="ARBA" id="ARBA00007118"/>
    </source>
</evidence>
<name>A0A174A0V7_9CLOT</name>
<dbReference type="OrthoDB" id="9783470at2"/>
<feature type="domain" description="Nitroreductase" evidence="3">
    <location>
        <begin position="68"/>
        <end position="148"/>
    </location>
</feature>
<dbReference type="EMBL" id="MAPZ01000009">
    <property type="protein sequence ID" value="OBY12113.1"/>
    <property type="molecule type" value="Genomic_DNA"/>
</dbReference>
<keyword evidence="5" id="KW-1185">Reference proteome</keyword>
<comment type="similarity">
    <text evidence="1">Belongs to the nitroreductase family.</text>
</comment>
<evidence type="ECO:0000313" key="4">
    <source>
        <dbReference type="EMBL" id="OBY12113.1"/>
    </source>
</evidence>
<evidence type="ECO:0000313" key="5">
    <source>
        <dbReference type="Proteomes" id="UP000092714"/>
    </source>
</evidence>
<feature type="domain" description="Nitroreductase" evidence="3">
    <location>
        <begin position="5"/>
        <end position="59"/>
    </location>
</feature>
<dbReference type="eggNOG" id="COG0778">
    <property type="taxonomic scope" value="Bacteria"/>
</dbReference>
<dbReference type="PANTHER" id="PTHR43673">
    <property type="entry name" value="NAD(P)H NITROREDUCTASE YDGI-RELATED"/>
    <property type="match status" value="1"/>
</dbReference>
<evidence type="ECO:0000256" key="2">
    <source>
        <dbReference type="ARBA" id="ARBA00023002"/>
    </source>
</evidence>
<reference evidence="4 5" key="1">
    <citation type="submission" date="2016-06" db="EMBL/GenBank/DDBJ databases">
        <authorList>
            <person name="Kjaerup R.B."/>
            <person name="Dalgaard T.S."/>
            <person name="Juul-Madsen H.R."/>
        </authorList>
    </citation>
    <scope>NUCLEOTIDE SEQUENCE [LARGE SCALE GENOMIC DNA]</scope>
    <source>
        <strain evidence="4 5">373-A1</strain>
    </source>
</reference>
<dbReference type="PANTHER" id="PTHR43673:SF10">
    <property type="entry name" value="NADH DEHYDROGENASE_NAD(P)H NITROREDUCTASE XCC3605-RELATED"/>
    <property type="match status" value="1"/>
</dbReference>
<dbReference type="CDD" id="cd02151">
    <property type="entry name" value="nitroreductase"/>
    <property type="match status" value="1"/>
</dbReference>